<evidence type="ECO:0000256" key="1">
    <source>
        <dbReference type="SAM" id="SignalP"/>
    </source>
</evidence>
<dbReference type="Proteomes" id="UP000246085">
    <property type="component" value="Chromosome BRAD3257"/>
</dbReference>
<feature type="signal peptide" evidence="1">
    <location>
        <begin position="1"/>
        <end position="24"/>
    </location>
</feature>
<gene>
    <name evidence="2" type="ORF">BRAD3257_0473</name>
</gene>
<dbReference type="AlphaFoldDB" id="A0A2U3PR71"/>
<name>A0A2U3PR71_9BRAD</name>
<dbReference type="EMBL" id="LS398110">
    <property type="protein sequence ID" value="SPP91639.1"/>
    <property type="molecule type" value="Genomic_DNA"/>
</dbReference>
<dbReference type="KEGG" id="bvz:BRAD3257_0473"/>
<reference evidence="2 3" key="1">
    <citation type="submission" date="2018-03" db="EMBL/GenBank/DDBJ databases">
        <authorList>
            <person name="Gully D."/>
        </authorList>
    </citation>
    <scope>NUCLEOTIDE SEQUENCE [LARGE SCALE GENOMIC DNA]</scope>
    <source>
        <strain evidence="2">ORS3257</strain>
    </source>
</reference>
<protein>
    <submittedName>
        <fullName evidence="2">Uncharacterized protein</fullName>
    </submittedName>
</protein>
<evidence type="ECO:0000313" key="3">
    <source>
        <dbReference type="Proteomes" id="UP000246085"/>
    </source>
</evidence>
<feature type="chain" id="PRO_5015439254" evidence="1">
    <location>
        <begin position="25"/>
        <end position="109"/>
    </location>
</feature>
<organism evidence="2 3">
    <name type="scientific">Bradyrhizobium vignae</name>
    <dbReference type="NCBI Taxonomy" id="1549949"/>
    <lineage>
        <taxon>Bacteria</taxon>
        <taxon>Pseudomonadati</taxon>
        <taxon>Pseudomonadota</taxon>
        <taxon>Alphaproteobacteria</taxon>
        <taxon>Hyphomicrobiales</taxon>
        <taxon>Nitrobacteraceae</taxon>
        <taxon>Bradyrhizobium</taxon>
    </lineage>
</organism>
<proteinExistence type="predicted"/>
<sequence>MTDFFRTAPRLALALTLAAPAALAASGPPPGYIPIAICTANAVKRRLIAVGLFDARWMIDCTILAPRDQNARGSVTSVLDIMIAIANKPPKIGRHAIRVSPCETLHEGR</sequence>
<evidence type="ECO:0000313" key="2">
    <source>
        <dbReference type="EMBL" id="SPP91639.1"/>
    </source>
</evidence>
<keyword evidence="1" id="KW-0732">Signal</keyword>
<accession>A0A2U3PR71</accession>